<gene>
    <name evidence="2" type="ORF">EKN29_14415</name>
</gene>
<evidence type="ECO:0000313" key="3">
    <source>
        <dbReference type="Proteomes" id="UP000282263"/>
    </source>
</evidence>
<protein>
    <recommendedName>
        <fullName evidence="1">Polysaccharide pyruvyl transferase domain-containing protein</fullName>
    </recommendedName>
</protein>
<reference evidence="2 3" key="1">
    <citation type="submission" date="2018-12" db="EMBL/GenBank/DDBJ databases">
        <title>The Batch Genome Submission of Enterobacter spp. strains.</title>
        <authorList>
            <person name="Wei L."/>
            <person name="Wu W."/>
            <person name="Lin J."/>
            <person name="Zhang X."/>
            <person name="Feng Y."/>
            <person name="Zong Z."/>
        </authorList>
    </citation>
    <scope>NUCLEOTIDE SEQUENCE [LARGE SCALE GENOMIC DNA]</scope>
    <source>
        <strain evidence="2 3">SCEM020047</strain>
    </source>
</reference>
<sequence length="375" mass="43469">MKVLIINQHTNNFGDDAAGYALVSELVNRGHEVAITYIWNKNGTKIPFEHEKVTHYDSLNISRDTLVKEFKLFMLDREGYFKKLKELSKLYDFIFVSPGGANIGIYKDWTYLANVIVARMANPNVLFHLNTVGESNSKIFNWLSKRVLKKCIMFVREKRSFDFLRTKNINSSLGVDTAFLLPRHQKELSENKILTFIPTQLSNWHVDFRSSNDGDMLKEQILPAIAEFANREGYTIRILPHLYSSEAESTFLNMVKEHLENHAATAYIDGGVDSFFKYDERVNNSELVVSMRYHGVVLAVKNQTKVISLAYENKMKECCRYAGILSQNIDLLNYDNNKFKMLLNDSVVSNLYKEDREFLKRMASKPMDFIDLYNR</sequence>
<organism evidence="2 3">
    <name type="scientific">Enterobacter mori</name>
    <dbReference type="NCBI Taxonomy" id="539813"/>
    <lineage>
        <taxon>Bacteria</taxon>
        <taxon>Pseudomonadati</taxon>
        <taxon>Pseudomonadota</taxon>
        <taxon>Gammaproteobacteria</taxon>
        <taxon>Enterobacterales</taxon>
        <taxon>Enterobacteriaceae</taxon>
        <taxon>Enterobacter</taxon>
    </lineage>
</organism>
<evidence type="ECO:0000259" key="1">
    <source>
        <dbReference type="Pfam" id="PF04230"/>
    </source>
</evidence>
<dbReference type="PANTHER" id="PTHR36836:SF1">
    <property type="entry name" value="COLANIC ACID BIOSYNTHESIS PROTEIN WCAK"/>
    <property type="match status" value="1"/>
</dbReference>
<dbReference type="RefSeq" id="WP_126816540.1">
    <property type="nucleotide sequence ID" value="NZ_JAJHUL010000002.1"/>
</dbReference>
<evidence type="ECO:0000313" key="2">
    <source>
        <dbReference type="EMBL" id="RTQ23620.1"/>
    </source>
</evidence>
<accession>A0A9Q7K281</accession>
<proteinExistence type="predicted"/>
<dbReference type="PANTHER" id="PTHR36836">
    <property type="entry name" value="COLANIC ACID BIOSYNTHESIS PROTEIN WCAK"/>
    <property type="match status" value="1"/>
</dbReference>
<feature type="domain" description="Polysaccharide pyruvyl transferase" evidence="1">
    <location>
        <begin position="12"/>
        <end position="313"/>
    </location>
</feature>
<comment type="caution">
    <text evidence="2">The sequence shown here is derived from an EMBL/GenBank/DDBJ whole genome shotgun (WGS) entry which is preliminary data.</text>
</comment>
<name>A0A9Q7K281_9ENTR</name>
<dbReference type="Proteomes" id="UP000282263">
    <property type="component" value="Unassembled WGS sequence"/>
</dbReference>
<dbReference type="EMBL" id="RXPP01000014">
    <property type="protein sequence ID" value="RTQ23620.1"/>
    <property type="molecule type" value="Genomic_DNA"/>
</dbReference>
<dbReference type="InterPro" id="IPR007345">
    <property type="entry name" value="Polysacch_pyruvyl_Trfase"/>
</dbReference>
<dbReference type="AlphaFoldDB" id="A0A9Q7K281"/>
<dbReference type="Pfam" id="PF04230">
    <property type="entry name" value="PS_pyruv_trans"/>
    <property type="match status" value="1"/>
</dbReference>